<dbReference type="Gene3D" id="3.90.1150.10">
    <property type="entry name" value="Aspartate Aminotransferase, domain 1"/>
    <property type="match status" value="1"/>
</dbReference>
<comment type="pathway">
    <text evidence="2">Amino-acid biosynthesis; L-cysteine biosynthesis; L-cysteine from L-homocysteine and L-serine: step 2/2.</text>
</comment>
<comment type="similarity">
    <text evidence="3 8">Belongs to the trans-sulfuration enzymes family.</text>
</comment>
<dbReference type="EnsemblMetazoa" id="Aqu2.1.24292_001">
    <property type="protein sequence ID" value="Aqu2.1.24292_001"/>
    <property type="gene ID" value="Aqu2.1.24292"/>
</dbReference>
<keyword evidence="9" id="KW-1133">Transmembrane helix</keyword>
<dbReference type="InterPro" id="IPR015424">
    <property type="entry name" value="PyrdxlP-dep_Trfase"/>
</dbReference>
<comment type="cofactor">
    <cofactor evidence="1 8">
        <name>pyridoxal 5'-phosphate</name>
        <dbReference type="ChEBI" id="CHEBI:597326"/>
    </cofactor>
</comment>
<evidence type="ECO:0000256" key="4">
    <source>
        <dbReference type="ARBA" id="ARBA00012085"/>
    </source>
</evidence>
<proteinExistence type="inferred from homology"/>
<dbReference type="GO" id="GO:0019343">
    <property type="term" value="P:cysteine biosynthetic process via cystathionine"/>
    <property type="evidence" value="ECO:0007669"/>
    <property type="project" value="TreeGrafter"/>
</dbReference>
<dbReference type="InterPro" id="IPR000277">
    <property type="entry name" value="Cys/Met-Metab_PyrdxlP-dep_enz"/>
</dbReference>
<sequence length="306" mass="33879">MSTWPHFGTNAIHVGQDPEQWNCKAIVPPIFTCTTYKQDEPGKPPMHDYIRDGNPTRTALEKSLAACEGAQYAHTFSSGMSAVSTVMQALLKSGDHIVSVNDVYGGVNRFFRKIASNFNISVTLVDATDTSNVLNAIKDNTKYILVYSLYTLVFSCILAVGAIPSPFDCYLANRGLRTLHVRMRAHAENAMTVAKYLESSPLVENTIYPGLPSHPQHELAKKQAKGFGGMVSFRIKGDSSTAKAFFKHLKNGFILEGLLLWKSNLDKHFAGLDDCMICFSIIHGSNYSLPKMICRTCKKRFHSSCL</sequence>
<organism evidence="10">
    <name type="scientific">Amphimedon queenslandica</name>
    <name type="common">Sponge</name>
    <dbReference type="NCBI Taxonomy" id="400682"/>
    <lineage>
        <taxon>Eukaryota</taxon>
        <taxon>Metazoa</taxon>
        <taxon>Porifera</taxon>
        <taxon>Demospongiae</taxon>
        <taxon>Heteroscleromorpha</taxon>
        <taxon>Haplosclerida</taxon>
        <taxon>Niphatidae</taxon>
        <taxon>Amphimedon</taxon>
    </lineage>
</organism>
<dbReference type="AlphaFoldDB" id="A0A1X7U8L9"/>
<dbReference type="eggNOG" id="KOG0803">
    <property type="taxonomic scope" value="Eukaryota"/>
</dbReference>
<dbReference type="GO" id="GO:0005737">
    <property type="term" value="C:cytoplasm"/>
    <property type="evidence" value="ECO:0007669"/>
    <property type="project" value="TreeGrafter"/>
</dbReference>
<dbReference type="EC" id="4.4.1.1" evidence="4"/>
<dbReference type="UniPathway" id="UPA00136">
    <property type="reaction ID" value="UER00202"/>
</dbReference>
<evidence type="ECO:0000256" key="8">
    <source>
        <dbReference type="RuleBase" id="RU362118"/>
    </source>
</evidence>
<keyword evidence="9" id="KW-0812">Transmembrane</keyword>
<dbReference type="GO" id="GO:0030170">
    <property type="term" value="F:pyridoxal phosphate binding"/>
    <property type="evidence" value="ECO:0007669"/>
    <property type="project" value="InterPro"/>
</dbReference>
<dbReference type="eggNOG" id="KOG0053">
    <property type="taxonomic scope" value="Eukaryota"/>
</dbReference>
<feature type="transmembrane region" description="Helical" evidence="9">
    <location>
        <begin position="144"/>
        <end position="163"/>
    </location>
</feature>
<evidence type="ECO:0000256" key="6">
    <source>
        <dbReference type="ARBA" id="ARBA00023192"/>
    </source>
</evidence>
<dbReference type="SUPFAM" id="SSF53383">
    <property type="entry name" value="PLP-dependent transferases"/>
    <property type="match status" value="1"/>
</dbReference>
<dbReference type="GO" id="GO:0019346">
    <property type="term" value="P:transsulfuration"/>
    <property type="evidence" value="ECO:0007669"/>
    <property type="project" value="InterPro"/>
</dbReference>
<keyword evidence="6" id="KW-0028">Amino-acid biosynthesis</keyword>
<keyword evidence="6" id="KW-0198">Cysteine biosynthesis</keyword>
<dbReference type="GO" id="GO:0004123">
    <property type="term" value="F:cystathionine gamma-lyase activity"/>
    <property type="evidence" value="ECO:0007669"/>
    <property type="project" value="TreeGrafter"/>
</dbReference>
<dbReference type="PANTHER" id="PTHR11808">
    <property type="entry name" value="TRANS-SULFURATION ENZYME FAMILY MEMBER"/>
    <property type="match status" value="1"/>
</dbReference>
<evidence type="ECO:0000256" key="2">
    <source>
        <dbReference type="ARBA" id="ARBA00005038"/>
    </source>
</evidence>
<protein>
    <recommendedName>
        <fullName evidence="4">cystathionine gamma-lyase</fullName>
        <ecNumber evidence="4">4.4.1.1</ecNumber>
    </recommendedName>
    <alternativeName>
        <fullName evidence="7">Gamma-cystathionase</fullName>
    </alternativeName>
</protein>
<evidence type="ECO:0000256" key="3">
    <source>
        <dbReference type="ARBA" id="ARBA00009077"/>
    </source>
</evidence>
<evidence type="ECO:0000256" key="5">
    <source>
        <dbReference type="ARBA" id="ARBA00022898"/>
    </source>
</evidence>
<reference evidence="10" key="1">
    <citation type="submission" date="2017-05" db="UniProtKB">
        <authorList>
            <consortium name="EnsemblMetazoa"/>
        </authorList>
    </citation>
    <scope>IDENTIFICATION</scope>
</reference>
<dbReference type="Gene3D" id="3.40.640.10">
    <property type="entry name" value="Type I PLP-dependent aspartate aminotransferase-like (Major domain)"/>
    <property type="match status" value="1"/>
</dbReference>
<dbReference type="InterPro" id="IPR015421">
    <property type="entry name" value="PyrdxlP-dep_Trfase_major"/>
</dbReference>
<keyword evidence="9" id="KW-0472">Membrane</keyword>
<dbReference type="InParanoid" id="A0A1X7U8L9"/>
<keyword evidence="5 8" id="KW-0663">Pyridoxal phosphate</keyword>
<dbReference type="PANTHER" id="PTHR11808:SF15">
    <property type="entry name" value="CYSTATHIONINE GAMMA-LYASE"/>
    <property type="match status" value="1"/>
</dbReference>
<dbReference type="STRING" id="400682.A0A1X7U8L9"/>
<evidence type="ECO:0000256" key="9">
    <source>
        <dbReference type="SAM" id="Phobius"/>
    </source>
</evidence>
<accession>A0A1X7U8L9</accession>
<evidence type="ECO:0000256" key="1">
    <source>
        <dbReference type="ARBA" id="ARBA00001933"/>
    </source>
</evidence>
<dbReference type="OrthoDB" id="3512640at2759"/>
<evidence type="ECO:0000313" key="10">
    <source>
        <dbReference type="EnsemblMetazoa" id="Aqu2.1.24292_001"/>
    </source>
</evidence>
<dbReference type="Pfam" id="PF01053">
    <property type="entry name" value="Cys_Met_Meta_PP"/>
    <property type="match status" value="2"/>
</dbReference>
<name>A0A1X7U8L9_AMPQE</name>
<dbReference type="InterPro" id="IPR015422">
    <property type="entry name" value="PyrdxlP-dep_Trfase_small"/>
</dbReference>
<evidence type="ECO:0000256" key="7">
    <source>
        <dbReference type="ARBA" id="ARBA00029853"/>
    </source>
</evidence>